<dbReference type="OrthoDB" id="427456at2759"/>
<reference evidence="1 2" key="1">
    <citation type="submission" date="2019-03" db="EMBL/GenBank/DDBJ databases">
        <title>First draft genome of Liparis tanakae, snailfish: a comprehensive survey of snailfish specific genes.</title>
        <authorList>
            <person name="Kim W."/>
            <person name="Song I."/>
            <person name="Jeong J.-H."/>
            <person name="Kim D."/>
            <person name="Kim S."/>
            <person name="Ryu S."/>
            <person name="Song J.Y."/>
            <person name="Lee S.K."/>
        </authorList>
    </citation>
    <scope>NUCLEOTIDE SEQUENCE [LARGE SCALE GENOMIC DNA]</scope>
    <source>
        <tissue evidence="1">Muscle</tissue>
    </source>
</reference>
<accession>A0A4Z2FT87</accession>
<sequence length="64" mass="7577">MTRNLDVDPLIKIFKKDCFSSESKQDKETHSIKGVLMEDEHNLQYKGNHHHHTIKHLKLVLKEL</sequence>
<dbReference type="Proteomes" id="UP000314294">
    <property type="component" value="Unassembled WGS sequence"/>
</dbReference>
<name>A0A4Z2FT87_9TELE</name>
<comment type="caution">
    <text evidence="1">The sequence shown here is derived from an EMBL/GenBank/DDBJ whole genome shotgun (WGS) entry which is preliminary data.</text>
</comment>
<evidence type="ECO:0000313" key="2">
    <source>
        <dbReference type="Proteomes" id="UP000314294"/>
    </source>
</evidence>
<dbReference type="EMBL" id="SRLO01000906">
    <property type="protein sequence ID" value="TNN44379.1"/>
    <property type="molecule type" value="Genomic_DNA"/>
</dbReference>
<gene>
    <name evidence="1" type="ORF">EYF80_045421</name>
</gene>
<protein>
    <submittedName>
        <fullName evidence="1">Uncharacterized protein</fullName>
    </submittedName>
</protein>
<organism evidence="1 2">
    <name type="scientific">Liparis tanakae</name>
    <name type="common">Tanaka's snailfish</name>
    <dbReference type="NCBI Taxonomy" id="230148"/>
    <lineage>
        <taxon>Eukaryota</taxon>
        <taxon>Metazoa</taxon>
        <taxon>Chordata</taxon>
        <taxon>Craniata</taxon>
        <taxon>Vertebrata</taxon>
        <taxon>Euteleostomi</taxon>
        <taxon>Actinopterygii</taxon>
        <taxon>Neopterygii</taxon>
        <taxon>Teleostei</taxon>
        <taxon>Neoteleostei</taxon>
        <taxon>Acanthomorphata</taxon>
        <taxon>Eupercaria</taxon>
        <taxon>Perciformes</taxon>
        <taxon>Cottioidei</taxon>
        <taxon>Cottales</taxon>
        <taxon>Liparidae</taxon>
        <taxon>Liparis</taxon>
    </lineage>
</organism>
<evidence type="ECO:0000313" key="1">
    <source>
        <dbReference type="EMBL" id="TNN44379.1"/>
    </source>
</evidence>
<keyword evidence="2" id="KW-1185">Reference proteome</keyword>
<dbReference type="AlphaFoldDB" id="A0A4Z2FT87"/>
<proteinExistence type="predicted"/>